<dbReference type="InterPro" id="IPR036028">
    <property type="entry name" value="SH3-like_dom_sf"/>
</dbReference>
<name>A0A1Y2F4D6_9FUNG</name>
<dbReference type="InterPro" id="IPR001452">
    <property type="entry name" value="SH3_domain"/>
</dbReference>
<dbReference type="AlphaFoldDB" id="A0A1Y2F4D6"/>
<dbReference type="Gene3D" id="2.30.30.40">
    <property type="entry name" value="SH3 Domains"/>
    <property type="match status" value="1"/>
</dbReference>
<evidence type="ECO:0000313" key="5">
    <source>
        <dbReference type="EMBL" id="ORY78739.1"/>
    </source>
</evidence>
<sequence>MLREPSYTEDKNSEYSGYSESYSTSSHTHTESSSESNYSSEDEEEEEDYIEGSNMNIMDEKLMSSFKNKKLVALYDYVGSTDDEISCNQGDEFIFIQCDTPDWWYVKSVKDENVCGYLPRTYVQFVEDIDLEKELTKVMVESNQFIIDPELLKKSIQLKSSKKTEQSIKSILEGNKSEMSLSYLSQLRNEGKGSMNEVFMPTLDKTGISFQDLYLDPNTQTLLPIISQCTSAFSLISAKNIPQVLPEFDIHNYYVKMALFRNSMICSNIHNIIATPSQDSSTNWKFSAKSSSLLFPGDDENTCFVRSNNSDYNMYILFELCVAVSVKDEKDETKTKGSLENISFKKSSNVADICCGWGLFPLFTPDGGPIENRTYEIKLNSGMPFEEQKQISNVSKKGIFQSLLGTDKNPRLNIRVWKLGKSMLSQINTLPVNIISFISIVPILSIYRSYLAQILHNMPNKSILEPKFNPVLAIMPKIGEYPELLRYLALVWDYKFKSLKRSEKKQFSILIQYFKDCVLTVWPLISLLDIENIDILSSGINLIQQKGPIACLLNEMGEFGYKPFDIEELTFDYLNYAESLNEKAT</sequence>
<feature type="compositionally biased region" description="Acidic residues" evidence="3">
    <location>
        <begin position="40"/>
        <end position="49"/>
    </location>
</feature>
<feature type="compositionally biased region" description="Basic and acidic residues" evidence="3">
    <location>
        <begin position="1"/>
        <end position="13"/>
    </location>
</feature>
<dbReference type="Pfam" id="PF14604">
    <property type="entry name" value="SH3_9"/>
    <property type="match status" value="1"/>
</dbReference>
<gene>
    <name evidence="5" type="ORF">LY90DRAFT_664915</name>
</gene>
<dbReference type="SUPFAM" id="SSF50044">
    <property type="entry name" value="SH3-domain"/>
    <property type="match status" value="1"/>
</dbReference>
<dbReference type="Proteomes" id="UP000193920">
    <property type="component" value="Unassembled WGS sequence"/>
</dbReference>
<evidence type="ECO:0000256" key="2">
    <source>
        <dbReference type="PROSITE-ProRule" id="PRU00192"/>
    </source>
</evidence>
<comment type="caution">
    <text evidence="5">The sequence shown here is derived from an EMBL/GenBank/DDBJ whole genome shotgun (WGS) entry which is preliminary data.</text>
</comment>
<dbReference type="GO" id="GO:0005929">
    <property type="term" value="C:cilium"/>
    <property type="evidence" value="ECO:0007669"/>
    <property type="project" value="TreeGrafter"/>
</dbReference>
<dbReference type="STRING" id="1754190.A0A1Y2F4D6"/>
<proteinExistence type="predicted"/>
<protein>
    <recommendedName>
        <fullName evidence="4">SH3 domain-containing protein</fullName>
    </recommendedName>
</protein>
<organism evidence="5 6">
    <name type="scientific">Neocallimastix californiae</name>
    <dbReference type="NCBI Taxonomy" id="1754190"/>
    <lineage>
        <taxon>Eukaryota</taxon>
        <taxon>Fungi</taxon>
        <taxon>Fungi incertae sedis</taxon>
        <taxon>Chytridiomycota</taxon>
        <taxon>Chytridiomycota incertae sedis</taxon>
        <taxon>Neocallimastigomycetes</taxon>
        <taxon>Neocallimastigales</taxon>
        <taxon>Neocallimastigaceae</taxon>
        <taxon>Neocallimastix</taxon>
    </lineage>
</organism>
<keyword evidence="1 2" id="KW-0728">SH3 domain</keyword>
<dbReference type="InterPro" id="IPR039687">
    <property type="entry name" value="NPHP1"/>
</dbReference>
<accession>A0A1Y2F4D6</accession>
<evidence type="ECO:0000313" key="6">
    <source>
        <dbReference type="Proteomes" id="UP000193920"/>
    </source>
</evidence>
<dbReference type="PANTHER" id="PTHR15176">
    <property type="entry name" value="NEPHROCYSTIN"/>
    <property type="match status" value="1"/>
</dbReference>
<dbReference type="GO" id="GO:0005737">
    <property type="term" value="C:cytoplasm"/>
    <property type="evidence" value="ECO:0007669"/>
    <property type="project" value="TreeGrafter"/>
</dbReference>
<keyword evidence="6" id="KW-1185">Reference proteome</keyword>
<feature type="region of interest" description="Disordered" evidence="3">
    <location>
        <begin position="1"/>
        <end position="49"/>
    </location>
</feature>
<dbReference type="EMBL" id="MCOG01000016">
    <property type="protein sequence ID" value="ORY78739.1"/>
    <property type="molecule type" value="Genomic_DNA"/>
</dbReference>
<dbReference type="PANTHER" id="PTHR15176:SF1">
    <property type="entry name" value="NEPHROCYSTIN-1"/>
    <property type="match status" value="1"/>
</dbReference>
<feature type="domain" description="SH3" evidence="4">
    <location>
        <begin position="66"/>
        <end position="128"/>
    </location>
</feature>
<evidence type="ECO:0000256" key="3">
    <source>
        <dbReference type="SAM" id="MobiDB-lite"/>
    </source>
</evidence>
<evidence type="ECO:0000259" key="4">
    <source>
        <dbReference type="PROSITE" id="PS50002"/>
    </source>
</evidence>
<dbReference type="PROSITE" id="PS50002">
    <property type="entry name" value="SH3"/>
    <property type="match status" value="1"/>
</dbReference>
<evidence type="ECO:0000256" key="1">
    <source>
        <dbReference type="ARBA" id="ARBA00022443"/>
    </source>
</evidence>
<dbReference type="SMART" id="SM00326">
    <property type="entry name" value="SH3"/>
    <property type="match status" value="1"/>
</dbReference>
<dbReference type="OrthoDB" id="5340910at2759"/>
<reference evidence="5 6" key="1">
    <citation type="submission" date="2016-08" db="EMBL/GenBank/DDBJ databases">
        <title>A Parts List for Fungal Cellulosomes Revealed by Comparative Genomics.</title>
        <authorList>
            <consortium name="DOE Joint Genome Institute"/>
            <person name="Haitjema C.H."/>
            <person name="Gilmore S.P."/>
            <person name="Henske J.K."/>
            <person name="Solomon K.V."/>
            <person name="De Groot R."/>
            <person name="Kuo A."/>
            <person name="Mondo S.J."/>
            <person name="Salamov A.A."/>
            <person name="Labutti K."/>
            <person name="Zhao Z."/>
            <person name="Chiniquy J."/>
            <person name="Barry K."/>
            <person name="Brewer H.M."/>
            <person name="Purvine S.O."/>
            <person name="Wright A.T."/>
            <person name="Boxma B."/>
            <person name="Van Alen T."/>
            <person name="Hackstein J.H."/>
            <person name="Baker S.E."/>
            <person name="Grigoriev I.V."/>
            <person name="O'Malley M.A."/>
        </authorList>
    </citation>
    <scope>NUCLEOTIDE SEQUENCE [LARGE SCALE GENOMIC DNA]</scope>
    <source>
        <strain evidence="5 6">G1</strain>
    </source>
</reference>
<feature type="compositionally biased region" description="Low complexity" evidence="3">
    <location>
        <begin position="14"/>
        <end position="39"/>
    </location>
</feature>